<proteinExistence type="predicted"/>
<accession>A0A151I9K1</accession>
<keyword evidence="2" id="KW-1185">Reference proteome</keyword>
<sequence>MDPEDVGNIVDEVLEDVNFEDAMDIESSDESVLSDDTGCISDLENDTNRLVKIVPAEQIRALNSHMKFCQIQCYYTTGGAFAVCTECMGKSRTLTLVGLKRKLLEQFGRVATLEECFAWMQRCDECVESLEELCRAKRPHFTVWHRQSAVARIARLAGAGTQLERLFVHVGSGGGDRENDRSLVWREIDTAFERHVLTGAVINFEHIEPRQFWKTPVV</sequence>
<protein>
    <submittedName>
        <fullName evidence="1">Uncharacterized protein</fullName>
    </submittedName>
</protein>
<evidence type="ECO:0000313" key="1">
    <source>
        <dbReference type="EMBL" id="KYM95687.1"/>
    </source>
</evidence>
<dbReference type="AlphaFoldDB" id="A0A151I9K1"/>
<evidence type="ECO:0000313" key="2">
    <source>
        <dbReference type="Proteomes" id="UP000078542"/>
    </source>
</evidence>
<organism evidence="1 2">
    <name type="scientific">Cyphomyrmex costatus</name>
    <dbReference type="NCBI Taxonomy" id="456900"/>
    <lineage>
        <taxon>Eukaryota</taxon>
        <taxon>Metazoa</taxon>
        <taxon>Ecdysozoa</taxon>
        <taxon>Arthropoda</taxon>
        <taxon>Hexapoda</taxon>
        <taxon>Insecta</taxon>
        <taxon>Pterygota</taxon>
        <taxon>Neoptera</taxon>
        <taxon>Endopterygota</taxon>
        <taxon>Hymenoptera</taxon>
        <taxon>Apocrita</taxon>
        <taxon>Aculeata</taxon>
        <taxon>Formicoidea</taxon>
        <taxon>Formicidae</taxon>
        <taxon>Myrmicinae</taxon>
        <taxon>Cyphomyrmex</taxon>
    </lineage>
</organism>
<dbReference type="EMBL" id="KQ978283">
    <property type="protein sequence ID" value="KYM95687.1"/>
    <property type="molecule type" value="Genomic_DNA"/>
</dbReference>
<name>A0A151I9K1_9HYME</name>
<gene>
    <name evidence="1" type="ORF">ALC62_13668</name>
</gene>
<reference evidence="1 2" key="1">
    <citation type="submission" date="2016-03" db="EMBL/GenBank/DDBJ databases">
        <title>Cyphomyrmex costatus WGS genome.</title>
        <authorList>
            <person name="Nygaard S."/>
            <person name="Hu H."/>
            <person name="Boomsma J."/>
            <person name="Zhang G."/>
        </authorList>
    </citation>
    <scope>NUCLEOTIDE SEQUENCE [LARGE SCALE GENOMIC DNA]</scope>
    <source>
        <strain evidence="1">MS0001</strain>
        <tissue evidence="1">Whole body</tissue>
    </source>
</reference>
<dbReference type="Proteomes" id="UP000078542">
    <property type="component" value="Unassembled WGS sequence"/>
</dbReference>